<evidence type="ECO:0000259" key="2">
    <source>
        <dbReference type="Pfam" id="PF12697"/>
    </source>
</evidence>
<dbReference type="GO" id="GO:0016020">
    <property type="term" value="C:membrane"/>
    <property type="evidence" value="ECO:0007669"/>
    <property type="project" value="TreeGrafter"/>
</dbReference>
<dbReference type="GO" id="GO:0016787">
    <property type="term" value="F:hydrolase activity"/>
    <property type="evidence" value="ECO:0007669"/>
    <property type="project" value="UniProtKB-KW"/>
</dbReference>
<keyword evidence="1 3" id="KW-0378">Hydrolase</keyword>
<dbReference type="PRINTS" id="PR00111">
    <property type="entry name" value="ABHYDROLASE"/>
</dbReference>
<accession>A0A7G9YL17</accession>
<dbReference type="InterPro" id="IPR000073">
    <property type="entry name" value="AB_hydrolase_1"/>
</dbReference>
<organism evidence="3">
    <name type="scientific">Candidatus Methanogaster sp. ANME-2c ERB4</name>
    <dbReference type="NCBI Taxonomy" id="2759911"/>
    <lineage>
        <taxon>Archaea</taxon>
        <taxon>Methanobacteriati</taxon>
        <taxon>Methanobacteriota</taxon>
        <taxon>Stenosarchaea group</taxon>
        <taxon>Methanomicrobia</taxon>
        <taxon>Methanosarcinales</taxon>
        <taxon>ANME-2 cluster</taxon>
        <taxon>Candidatus Methanogasteraceae</taxon>
        <taxon>Candidatus Methanogaster</taxon>
    </lineage>
</organism>
<dbReference type="SUPFAM" id="SSF53474">
    <property type="entry name" value="alpha/beta-Hydrolases"/>
    <property type="match status" value="1"/>
</dbReference>
<sequence>MMEIETAQVSTGIRIEYSLSGIENNETLVFVHGLGANLSQFELQQQFFAKSYRVLLVSLRGHGGSSAPPDPALADYTVRELSRDVHALLQHLGIKKAHLVGNSLGGLVGYELLELDADLLISLTTFGTAPMLHASRFIQWPLSTVIRLFGPRGMGWLVSKTGSKDKAVGARLGKMYETVSKDALELITWNLADYDYSATISGHRIPMMLIKGSLDTVINKNLDTTLEVLRENPDFELVELPGAGHFANMDAPDDFNEILGRFLATR</sequence>
<dbReference type="PANTHER" id="PTHR43798">
    <property type="entry name" value="MONOACYLGLYCEROL LIPASE"/>
    <property type="match status" value="1"/>
</dbReference>
<evidence type="ECO:0000256" key="1">
    <source>
        <dbReference type="ARBA" id="ARBA00022801"/>
    </source>
</evidence>
<dbReference type="EC" id="3.5.1.-" evidence="3"/>
<name>A0A7G9YL17_9EURY</name>
<reference evidence="3" key="1">
    <citation type="submission" date="2020-06" db="EMBL/GenBank/DDBJ databases">
        <title>Unique genomic features of the anaerobic methanotrophic archaea.</title>
        <authorList>
            <person name="Chadwick G.L."/>
            <person name="Skennerton C.T."/>
            <person name="Laso-Perez R."/>
            <person name="Leu A.O."/>
            <person name="Speth D.R."/>
            <person name="Yu H."/>
            <person name="Morgan-Lang C."/>
            <person name="Hatzenpichler R."/>
            <person name="Goudeau D."/>
            <person name="Malmstrom R."/>
            <person name="Brazelton W.J."/>
            <person name="Woyke T."/>
            <person name="Hallam S.J."/>
            <person name="Tyson G.W."/>
            <person name="Wegener G."/>
            <person name="Boetius A."/>
            <person name="Orphan V."/>
        </authorList>
    </citation>
    <scope>NUCLEOTIDE SEQUENCE</scope>
</reference>
<dbReference type="InterPro" id="IPR029058">
    <property type="entry name" value="AB_hydrolase_fold"/>
</dbReference>
<dbReference type="EMBL" id="MT631359">
    <property type="protein sequence ID" value="QNO48701.1"/>
    <property type="molecule type" value="Genomic_DNA"/>
</dbReference>
<feature type="domain" description="AB hydrolase-1" evidence="2">
    <location>
        <begin position="28"/>
        <end position="257"/>
    </location>
</feature>
<gene>
    <name evidence="3" type="primary">rutD</name>
    <name evidence="3" type="ORF">MNILOELO_00003</name>
</gene>
<evidence type="ECO:0000313" key="3">
    <source>
        <dbReference type="EMBL" id="QNO48701.1"/>
    </source>
</evidence>
<dbReference type="Pfam" id="PF12697">
    <property type="entry name" value="Abhydrolase_6"/>
    <property type="match status" value="1"/>
</dbReference>
<proteinExistence type="predicted"/>
<dbReference type="InterPro" id="IPR050266">
    <property type="entry name" value="AB_hydrolase_sf"/>
</dbReference>
<protein>
    <submittedName>
        <fullName evidence="3">Putative aminoacrylate hydrolase RutD</fullName>
        <ecNumber evidence="3">3.5.1.-</ecNumber>
    </submittedName>
</protein>
<dbReference type="InterPro" id="IPR000639">
    <property type="entry name" value="Epox_hydrolase-like"/>
</dbReference>
<dbReference type="AlphaFoldDB" id="A0A7G9YL17"/>
<dbReference type="PANTHER" id="PTHR43798:SF31">
    <property type="entry name" value="AB HYDROLASE SUPERFAMILY PROTEIN YCLE"/>
    <property type="match status" value="1"/>
</dbReference>
<dbReference type="PRINTS" id="PR00412">
    <property type="entry name" value="EPOXHYDRLASE"/>
</dbReference>
<dbReference type="Gene3D" id="3.40.50.1820">
    <property type="entry name" value="alpha/beta hydrolase"/>
    <property type="match status" value="1"/>
</dbReference>